<dbReference type="Proteomes" id="UP001168821">
    <property type="component" value="Unassembled WGS sequence"/>
</dbReference>
<accession>A0AA38HRB4</accession>
<evidence type="ECO:0000313" key="3">
    <source>
        <dbReference type="Proteomes" id="UP001168821"/>
    </source>
</evidence>
<dbReference type="EMBL" id="JALNTZ010000008">
    <property type="protein sequence ID" value="KAJ3642463.1"/>
    <property type="molecule type" value="Genomic_DNA"/>
</dbReference>
<keyword evidence="1" id="KW-0732">Signal</keyword>
<dbReference type="Gene3D" id="3.40.50.2000">
    <property type="entry name" value="Glycogen Phosphorylase B"/>
    <property type="match status" value="1"/>
</dbReference>
<reference evidence="2" key="1">
    <citation type="journal article" date="2023" name="G3 (Bethesda)">
        <title>Whole genome assemblies of Zophobas morio and Tenebrio molitor.</title>
        <authorList>
            <person name="Kaur S."/>
            <person name="Stinson S.A."/>
            <person name="diCenzo G.C."/>
        </authorList>
    </citation>
    <scope>NUCLEOTIDE SEQUENCE</scope>
    <source>
        <strain evidence="2">QUZm001</strain>
    </source>
</reference>
<feature type="signal peptide" evidence="1">
    <location>
        <begin position="1"/>
        <end position="19"/>
    </location>
</feature>
<proteinExistence type="predicted"/>
<feature type="chain" id="PRO_5041277063" evidence="1">
    <location>
        <begin position="20"/>
        <end position="173"/>
    </location>
</feature>
<dbReference type="AlphaFoldDB" id="A0AA38HRB4"/>
<keyword evidence="3" id="KW-1185">Reference proteome</keyword>
<evidence type="ECO:0000256" key="1">
    <source>
        <dbReference type="SAM" id="SignalP"/>
    </source>
</evidence>
<name>A0AA38HRB4_9CUCU</name>
<gene>
    <name evidence="2" type="ORF">Zmor_025251</name>
</gene>
<evidence type="ECO:0000313" key="2">
    <source>
        <dbReference type="EMBL" id="KAJ3642463.1"/>
    </source>
</evidence>
<organism evidence="2 3">
    <name type="scientific">Zophobas morio</name>
    <dbReference type="NCBI Taxonomy" id="2755281"/>
    <lineage>
        <taxon>Eukaryota</taxon>
        <taxon>Metazoa</taxon>
        <taxon>Ecdysozoa</taxon>
        <taxon>Arthropoda</taxon>
        <taxon>Hexapoda</taxon>
        <taxon>Insecta</taxon>
        <taxon>Pterygota</taxon>
        <taxon>Neoptera</taxon>
        <taxon>Endopterygota</taxon>
        <taxon>Coleoptera</taxon>
        <taxon>Polyphaga</taxon>
        <taxon>Cucujiformia</taxon>
        <taxon>Tenebrionidae</taxon>
        <taxon>Zophobas</taxon>
    </lineage>
</organism>
<sequence>MLPHYILLFSVIFSGFSSCSKILFLSQIPTRSHYILASKLVKEMAKKGHDVTFITPYSNTTQVKNINQIHVEGFESFYSPETARVSISKKEDGNPIKKAIDITHIHYLFTEFLISHDKTQNLLKSHFDVVILYYYFNDALLALAHHFKAPVVLFASMPLYVSESFLLSHPAPS</sequence>
<protein>
    <submittedName>
        <fullName evidence="2">Uncharacterized protein</fullName>
    </submittedName>
</protein>
<comment type="caution">
    <text evidence="2">The sequence shown here is derived from an EMBL/GenBank/DDBJ whole genome shotgun (WGS) entry which is preliminary data.</text>
</comment>
<dbReference type="SUPFAM" id="SSF53756">
    <property type="entry name" value="UDP-Glycosyltransferase/glycogen phosphorylase"/>
    <property type="match status" value="1"/>
</dbReference>